<proteinExistence type="predicted"/>
<feature type="transmembrane region" description="Helical" evidence="7">
    <location>
        <begin position="36"/>
        <end position="55"/>
    </location>
</feature>
<name>A0A1C3NXN2_9ACTN</name>
<keyword evidence="5" id="KW-0406">Ion transport</keyword>
<keyword evidence="6 7" id="KW-0472">Membrane</keyword>
<keyword evidence="2" id="KW-0813">Transport</keyword>
<sequence length="413" mass="43626">MPSSSQQVMLLVDLVLITGAAALLGRVAALLGQPPVVGEMFAGILTGPAVIGIHASRALFPLDVQGYLAAFSDVGVALFMFQAGAEIERRSFDSSRRLIVVVSVSAYVVPFLLGVLLATTVLAGSAGNHPRSFRLFVGAALAVTAFPVLARILSDRNMLRTRIGQWSLGAAAANDVLAWTVLSALIAFAGSRANSGWRLLLVVPFGLAVLLVRRVLVWRDRREGGAEATGMAGLAVCGTLLCGAATEWVGLHFVFGAFAFGVIFPRRHREAIIKRLDSVSSLFLPAFFVVAGLQVDGGLPRGSSLPSLCAVIVTAVLGKFGGTFFAAWLCGTPVRDAGMLASLMNTRGLTELVILVVGLSLGLIDRHVYSLMVVAALVTTAMTAPLLGLFERRAEPVLPSRRDHRSTRAVEIE</sequence>
<dbReference type="Proteomes" id="UP000199013">
    <property type="component" value="Unassembled WGS sequence"/>
</dbReference>
<feature type="domain" description="Cation/H+ exchanger transmembrane" evidence="8">
    <location>
        <begin position="21"/>
        <end position="386"/>
    </location>
</feature>
<accession>A0A1C3NXN2</accession>
<gene>
    <name evidence="9" type="ORF">FDG2_2408</name>
</gene>
<feature type="transmembrane region" description="Helical" evidence="7">
    <location>
        <begin position="248"/>
        <end position="264"/>
    </location>
</feature>
<dbReference type="InterPro" id="IPR006153">
    <property type="entry name" value="Cation/H_exchanger_TM"/>
</dbReference>
<protein>
    <submittedName>
        <fullName evidence="9">Sodium/hydrogen exchanger</fullName>
    </submittedName>
</protein>
<feature type="transmembrane region" description="Helical" evidence="7">
    <location>
        <begin position="6"/>
        <end position="24"/>
    </location>
</feature>
<evidence type="ECO:0000256" key="4">
    <source>
        <dbReference type="ARBA" id="ARBA00022989"/>
    </source>
</evidence>
<feature type="transmembrane region" description="Helical" evidence="7">
    <location>
        <begin position="305"/>
        <end position="328"/>
    </location>
</feature>
<dbReference type="PANTHER" id="PTHR32468:SF0">
    <property type="entry name" value="K(+)_H(+) ANTIPORTER 1"/>
    <property type="match status" value="1"/>
</dbReference>
<feature type="transmembrane region" description="Helical" evidence="7">
    <location>
        <begin position="276"/>
        <end position="293"/>
    </location>
</feature>
<dbReference type="Gene3D" id="1.20.1530.20">
    <property type="match status" value="1"/>
</dbReference>
<feature type="transmembrane region" description="Helical" evidence="7">
    <location>
        <begin position="166"/>
        <end position="189"/>
    </location>
</feature>
<evidence type="ECO:0000256" key="1">
    <source>
        <dbReference type="ARBA" id="ARBA00004141"/>
    </source>
</evidence>
<dbReference type="InterPro" id="IPR050794">
    <property type="entry name" value="CPA2_transporter"/>
</dbReference>
<evidence type="ECO:0000313" key="10">
    <source>
        <dbReference type="Proteomes" id="UP000199013"/>
    </source>
</evidence>
<feature type="transmembrane region" description="Helical" evidence="7">
    <location>
        <begin position="97"/>
        <end position="123"/>
    </location>
</feature>
<dbReference type="GO" id="GO:1902600">
    <property type="term" value="P:proton transmembrane transport"/>
    <property type="evidence" value="ECO:0007669"/>
    <property type="project" value="InterPro"/>
</dbReference>
<evidence type="ECO:0000256" key="3">
    <source>
        <dbReference type="ARBA" id="ARBA00022692"/>
    </source>
</evidence>
<organism evidence="9 10">
    <name type="scientific">Candidatus Protofrankia californiensis</name>
    <dbReference type="NCBI Taxonomy" id="1839754"/>
    <lineage>
        <taxon>Bacteria</taxon>
        <taxon>Bacillati</taxon>
        <taxon>Actinomycetota</taxon>
        <taxon>Actinomycetes</taxon>
        <taxon>Frankiales</taxon>
        <taxon>Frankiaceae</taxon>
        <taxon>Protofrankia</taxon>
    </lineage>
</organism>
<reference evidence="10" key="1">
    <citation type="submission" date="2016-02" db="EMBL/GenBank/DDBJ databases">
        <authorList>
            <person name="Wibberg D."/>
        </authorList>
    </citation>
    <scope>NUCLEOTIDE SEQUENCE [LARGE SCALE GENOMIC DNA]</scope>
</reference>
<dbReference type="GO" id="GO:0016020">
    <property type="term" value="C:membrane"/>
    <property type="evidence" value="ECO:0007669"/>
    <property type="project" value="UniProtKB-SubCell"/>
</dbReference>
<comment type="subcellular location">
    <subcellularLocation>
        <location evidence="1">Membrane</location>
        <topology evidence="1">Multi-pass membrane protein</topology>
    </subcellularLocation>
</comment>
<evidence type="ECO:0000256" key="2">
    <source>
        <dbReference type="ARBA" id="ARBA00022448"/>
    </source>
</evidence>
<evidence type="ECO:0000256" key="7">
    <source>
        <dbReference type="SAM" id="Phobius"/>
    </source>
</evidence>
<evidence type="ECO:0000256" key="5">
    <source>
        <dbReference type="ARBA" id="ARBA00023065"/>
    </source>
</evidence>
<evidence type="ECO:0000256" key="6">
    <source>
        <dbReference type="ARBA" id="ARBA00023136"/>
    </source>
</evidence>
<dbReference type="GO" id="GO:0015297">
    <property type="term" value="F:antiporter activity"/>
    <property type="evidence" value="ECO:0007669"/>
    <property type="project" value="InterPro"/>
</dbReference>
<dbReference type="PANTHER" id="PTHR32468">
    <property type="entry name" value="CATION/H + ANTIPORTER"/>
    <property type="match status" value="1"/>
</dbReference>
<keyword evidence="4 7" id="KW-1133">Transmembrane helix</keyword>
<dbReference type="Pfam" id="PF00999">
    <property type="entry name" value="Na_H_Exchanger"/>
    <property type="match status" value="1"/>
</dbReference>
<feature type="transmembrane region" description="Helical" evidence="7">
    <location>
        <begin position="224"/>
        <end position="242"/>
    </location>
</feature>
<feature type="transmembrane region" description="Helical" evidence="7">
    <location>
        <begin position="135"/>
        <end position="154"/>
    </location>
</feature>
<feature type="transmembrane region" description="Helical" evidence="7">
    <location>
        <begin position="348"/>
        <end position="364"/>
    </location>
</feature>
<evidence type="ECO:0000313" key="9">
    <source>
        <dbReference type="EMBL" id="SBW22278.1"/>
    </source>
</evidence>
<dbReference type="InterPro" id="IPR038770">
    <property type="entry name" value="Na+/solute_symporter_sf"/>
</dbReference>
<feature type="transmembrane region" description="Helical" evidence="7">
    <location>
        <begin position="370"/>
        <end position="390"/>
    </location>
</feature>
<evidence type="ECO:0000259" key="8">
    <source>
        <dbReference type="Pfam" id="PF00999"/>
    </source>
</evidence>
<feature type="transmembrane region" description="Helical" evidence="7">
    <location>
        <begin position="67"/>
        <end position="85"/>
    </location>
</feature>
<dbReference type="AlphaFoldDB" id="A0A1C3NXN2"/>
<feature type="transmembrane region" description="Helical" evidence="7">
    <location>
        <begin position="195"/>
        <end position="212"/>
    </location>
</feature>
<keyword evidence="10" id="KW-1185">Reference proteome</keyword>
<dbReference type="EMBL" id="FLUV01001018">
    <property type="protein sequence ID" value="SBW22278.1"/>
    <property type="molecule type" value="Genomic_DNA"/>
</dbReference>
<keyword evidence="3 7" id="KW-0812">Transmembrane</keyword>